<name>A0A7D9J722_PARCT</name>
<feature type="non-terminal residue" evidence="1">
    <location>
        <position position="1"/>
    </location>
</feature>
<comment type="caution">
    <text evidence="1">The sequence shown here is derived from an EMBL/GenBank/DDBJ whole genome shotgun (WGS) entry which is preliminary data.</text>
</comment>
<dbReference type="EMBL" id="CACRXK020012511">
    <property type="protein sequence ID" value="CAB4023459.1"/>
    <property type="molecule type" value="Genomic_DNA"/>
</dbReference>
<evidence type="ECO:0000313" key="1">
    <source>
        <dbReference type="EMBL" id="CAB4023459.1"/>
    </source>
</evidence>
<keyword evidence="2" id="KW-1185">Reference proteome</keyword>
<dbReference type="PANTHER" id="PTHR47331">
    <property type="entry name" value="PHD-TYPE DOMAIN-CONTAINING PROTEIN"/>
    <property type="match status" value="1"/>
</dbReference>
<dbReference type="OrthoDB" id="5986226at2759"/>
<dbReference type="Proteomes" id="UP001152795">
    <property type="component" value="Unassembled WGS sequence"/>
</dbReference>
<reference evidence="1" key="1">
    <citation type="submission" date="2020-04" db="EMBL/GenBank/DDBJ databases">
        <authorList>
            <person name="Alioto T."/>
            <person name="Alioto T."/>
            <person name="Gomez Garrido J."/>
        </authorList>
    </citation>
    <scope>NUCLEOTIDE SEQUENCE</scope>
    <source>
        <strain evidence="1">A484AB</strain>
    </source>
</reference>
<organism evidence="1 2">
    <name type="scientific">Paramuricea clavata</name>
    <name type="common">Red gorgonian</name>
    <name type="synonym">Violescent sea-whip</name>
    <dbReference type="NCBI Taxonomy" id="317549"/>
    <lineage>
        <taxon>Eukaryota</taxon>
        <taxon>Metazoa</taxon>
        <taxon>Cnidaria</taxon>
        <taxon>Anthozoa</taxon>
        <taxon>Octocorallia</taxon>
        <taxon>Malacalcyonacea</taxon>
        <taxon>Plexauridae</taxon>
        <taxon>Paramuricea</taxon>
    </lineage>
</organism>
<evidence type="ECO:0000313" key="2">
    <source>
        <dbReference type="Proteomes" id="UP001152795"/>
    </source>
</evidence>
<dbReference type="AlphaFoldDB" id="A0A7D9J722"/>
<gene>
    <name evidence="1" type="ORF">PACLA_8A002536</name>
</gene>
<dbReference type="InterPro" id="IPR008042">
    <property type="entry name" value="Retrotrans_Pao"/>
</dbReference>
<protein>
    <submittedName>
        <fullName evidence="1">Uncharacterized protein</fullName>
    </submittedName>
</protein>
<sequence>ENDDNVSRTISVEVGTISAEEDIKTLLTPTKMCTCTDEMLKKNKFIKSLADSTKIIEGRVEVKMPWKEGGPPRQSNYSITYQRMLSSEKTFRNKKCFYEIETEVQKLVEQAFVIEVPTDQVDHNKPEWYLPMQAVFTPERLTKIRLVFDASAKGPDNKSLNDYLEKGPNYINNIQDTRYTTDSCSEKNQDEDPKIFQWVWLNFGDKAIPDIATGSINVLAKAHQEVLPEASQQLQDNVYGDDIGGSAPTPEKNKKITADIDIILSTGNFEVKSWNSNHKEVDKSNEKCTTFLGHKWNKEIDVFTFKKEFDIRPEGIFTKRRCLSLVSQLWDPLRLVLPVMIKFRVDLQDLWASGFSWDEDLPDAIQS</sequence>
<dbReference type="Pfam" id="PF05380">
    <property type="entry name" value="Peptidase_A17"/>
    <property type="match status" value="1"/>
</dbReference>
<proteinExistence type="predicted"/>
<accession>A0A7D9J722</accession>